<name>A0ACB9NZ20_9MYRT</name>
<proteinExistence type="predicted"/>
<protein>
    <submittedName>
        <fullName evidence="1">Uncharacterized protein</fullName>
    </submittedName>
</protein>
<comment type="caution">
    <text evidence="1">The sequence shown here is derived from an EMBL/GenBank/DDBJ whole genome shotgun (WGS) entry which is preliminary data.</text>
</comment>
<evidence type="ECO:0000313" key="1">
    <source>
        <dbReference type="EMBL" id="KAI4341969.1"/>
    </source>
</evidence>
<gene>
    <name evidence="1" type="ORF">MLD38_026636</name>
</gene>
<evidence type="ECO:0000313" key="2">
    <source>
        <dbReference type="Proteomes" id="UP001057402"/>
    </source>
</evidence>
<dbReference type="EMBL" id="CM042886">
    <property type="protein sequence ID" value="KAI4341969.1"/>
    <property type="molecule type" value="Genomic_DNA"/>
</dbReference>
<reference evidence="2" key="1">
    <citation type="journal article" date="2023" name="Front. Plant Sci.">
        <title>Chromosomal-level genome assembly of Melastoma candidum provides insights into trichome evolution.</title>
        <authorList>
            <person name="Zhong Y."/>
            <person name="Wu W."/>
            <person name="Sun C."/>
            <person name="Zou P."/>
            <person name="Liu Y."/>
            <person name="Dai S."/>
            <person name="Zhou R."/>
        </authorList>
    </citation>
    <scope>NUCLEOTIDE SEQUENCE [LARGE SCALE GENOMIC DNA]</scope>
</reference>
<dbReference type="Proteomes" id="UP001057402">
    <property type="component" value="Chromosome 7"/>
</dbReference>
<sequence>MGNCFVSDGVGGDLEGNRPLKTAPTDFEVDHVKEVLKKIKKVRFADHREYFGDPYAGAGEDGGVRIKVVISKKKLLEMIERGGITVGDGFVAESGLLIESRSKARNYDDSLFDSWKPGLESIPKAI</sequence>
<accession>A0ACB9NZ20</accession>
<organism evidence="1 2">
    <name type="scientific">Melastoma candidum</name>
    <dbReference type="NCBI Taxonomy" id="119954"/>
    <lineage>
        <taxon>Eukaryota</taxon>
        <taxon>Viridiplantae</taxon>
        <taxon>Streptophyta</taxon>
        <taxon>Embryophyta</taxon>
        <taxon>Tracheophyta</taxon>
        <taxon>Spermatophyta</taxon>
        <taxon>Magnoliopsida</taxon>
        <taxon>eudicotyledons</taxon>
        <taxon>Gunneridae</taxon>
        <taxon>Pentapetalae</taxon>
        <taxon>rosids</taxon>
        <taxon>malvids</taxon>
        <taxon>Myrtales</taxon>
        <taxon>Melastomataceae</taxon>
        <taxon>Melastomatoideae</taxon>
        <taxon>Melastomateae</taxon>
        <taxon>Melastoma</taxon>
    </lineage>
</organism>
<keyword evidence="2" id="KW-1185">Reference proteome</keyword>